<dbReference type="Proteomes" id="UP000307874">
    <property type="component" value="Unassembled WGS sequence"/>
</dbReference>
<organism evidence="2 3">
    <name type="scientific">Martelella lutilitoris</name>
    <dbReference type="NCBI Taxonomy" id="2583532"/>
    <lineage>
        <taxon>Bacteria</taxon>
        <taxon>Pseudomonadati</taxon>
        <taxon>Pseudomonadota</taxon>
        <taxon>Alphaproteobacteria</taxon>
        <taxon>Hyphomicrobiales</taxon>
        <taxon>Aurantimonadaceae</taxon>
        <taxon>Martelella</taxon>
    </lineage>
</organism>
<dbReference type="Pfam" id="PF13468">
    <property type="entry name" value="Glyoxalase_3"/>
    <property type="match status" value="1"/>
</dbReference>
<dbReference type="RefSeq" id="WP_138749030.1">
    <property type="nucleotide sequence ID" value="NZ_VCLB01000007.1"/>
</dbReference>
<dbReference type="InterPro" id="IPR029068">
    <property type="entry name" value="Glyas_Bleomycin-R_OHBP_Dase"/>
</dbReference>
<sequence length="296" mass="31994">MSLSHRAQRPLDHIVLPVVDLATARLRLSALGFSVAPDARHPFGTENACVYFAEGTYLEPLGIADLQIYGNHIRDGLQFVARDKAFRFRVGEDGLSAIVFKSDDAAADHEAFVAEGIAAGDLFRFSRTFQREDGSEAEAGFRLAFAADLRAPDLFFFTCERLLPLSPPEALMAHQNGVTGVAEVLIGEDNPMEFEPLLQQLSHCHETEIHPHGVTVEGAGADLSIFTHDHLRARFGIDPPATGRGLVGRAIVFEAADIGNIADILAKNAVQHETADGMICVPPAPGQGVTFIFKEA</sequence>
<reference evidence="2 3" key="1">
    <citation type="submission" date="2019-06" db="EMBL/GenBank/DDBJ databases">
        <title>Martelella lutilitoris sp. nov., isolated from a tidal mudflat.</title>
        <authorList>
            <person name="Kim Y.-J."/>
        </authorList>
    </citation>
    <scope>NUCLEOTIDE SEQUENCE [LARGE SCALE GENOMIC DNA]</scope>
    <source>
        <strain evidence="2 3">GH2-6</strain>
    </source>
</reference>
<dbReference type="Gene3D" id="3.10.180.10">
    <property type="entry name" value="2,3-Dihydroxybiphenyl 1,2-Dioxygenase, domain 1"/>
    <property type="match status" value="1"/>
</dbReference>
<evidence type="ECO:0000259" key="1">
    <source>
        <dbReference type="Pfam" id="PF13468"/>
    </source>
</evidence>
<proteinExistence type="predicted"/>
<name>A0A5C4JR73_9HYPH</name>
<gene>
    <name evidence="2" type="ORF">FF124_13565</name>
</gene>
<dbReference type="SUPFAM" id="SSF54593">
    <property type="entry name" value="Glyoxalase/Bleomycin resistance protein/Dihydroxybiphenyl dioxygenase"/>
    <property type="match status" value="1"/>
</dbReference>
<protein>
    <submittedName>
        <fullName evidence="2">VOC family protein</fullName>
    </submittedName>
</protein>
<dbReference type="InterPro" id="IPR025870">
    <property type="entry name" value="Glyoxalase-like_dom"/>
</dbReference>
<feature type="domain" description="Glyoxalase-like" evidence="1">
    <location>
        <begin position="11"/>
        <end position="201"/>
    </location>
</feature>
<keyword evidence="3" id="KW-1185">Reference proteome</keyword>
<dbReference type="EMBL" id="VCLB01000007">
    <property type="protein sequence ID" value="TNB47199.1"/>
    <property type="molecule type" value="Genomic_DNA"/>
</dbReference>
<dbReference type="OrthoDB" id="9812467at2"/>
<dbReference type="AlphaFoldDB" id="A0A5C4JR73"/>
<evidence type="ECO:0000313" key="2">
    <source>
        <dbReference type="EMBL" id="TNB47199.1"/>
    </source>
</evidence>
<comment type="caution">
    <text evidence="2">The sequence shown here is derived from an EMBL/GenBank/DDBJ whole genome shotgun (WGS) entry which is preliminary data.</text>
</comment>
<accession>A0A5C4JR73</accession>
<evidence type="ECO:0000313" key="3">
    <source>
        <dbReference type="Proteomes" id="UP000307874"/>
    </source>
</evidence>